<keyword evidence="1" id="KW-0812">Transmembrane</keyword>
<dbReference type="EMBL" id="OB795856">
    <property type="protein sequence ID" value="CAD7432761.1"/>
    <property type="molecule type" value="Genomic_DNA"/>
</dbReference>
<name>A0A7R9EGG2_9NEOP</name>
<dbReference type="AlphaFoldDB" id="A0A7R9EGG2"/>
<sequence length="81" mass="9482">MVLFPMVVSVLTLFMYPITSYPLLQGFPQEFSPRSTLRDSFDDARKLEKFRPTPLHSAVCVLIARCLWFCKNVYYLIIYAL</sequence>
<evidence type="ECO:0000313" key="2">
    <source>
        <dbReference type="EMBL" id="CAD7432761.1"/>
    </source>
</evidence>
<organism evidence="2">
    <name type="scientific">Timema monikensis</name>
    <dbReference type="NCBI Taxonomy" id="170555"/>
    <lineage>
        <taxon>Eukaryota</taxon>
        <taxon>Metazoa</taxon>
        <taxon>Ecdysozoa</taxon>
        <taxon>Arthropoda</taxon>
        <taxon>Hexapoda</taxon>
        <taxon>Insecta</taxon>
        <taxon>Pterygota</taxon>
        <taxon>Neoptera</taxon>
        <taxon>Polyneoptera</taxon>
        <taxon>Phasmatodea</taxon>
        <taxon>Timematodea</taxon>
        <taxon>Timematoidea</taxon>
        <taxon>Timematidae</taxon>
        <taxon>Timema</taxon>
    </lineage>
</organism>
<accession>A0A7R9EGG2</accession>
<reference evidence="2" key="1">
    <citation type="submission" date="2020-11" db="EMBL/GenBank/DDBJ databases">
        <authorList>
            <person name="Tran Van P."/>
        </authorList>
    </citation>
    <scope>NUCLEOTIDE SEQUENCE</scope>
</reference>
<gene>
    <name evidence="2" type="ORF">TMSB3V08_LOCUS9460</name>
</gene>
<protein>
    <submittedName>
        <fullName evidence="2">Uncharacterized protein</fullName>
    </submittedName>
</protein>
<feature type="transmembrane region" description="Helical" evidence="1">
    <location>
        <begin position="6"/>
        <end position="24"/>
    </location>
</feature>
<evidence type="ECO:0000256" key="1">
    <source>
        <dbReference type="SAM" id="Phobius"/>
    </source>
</evidence>
<feature type="transmembrane region" description="Helical" evidence="1">
    <location>
        <begin position="55"/>
        <end position="77"/>
    </location>
</feature>
<keyword evidence="1" id="KW-1133">Transmembrane helix</keyword>
<proteinExistence type="predicted"/>
<keyword evidence="1" id="KW-0472">Membrane</keyword>